<keyword evidence="3" id="KW-1185">Reference proteome</keyword>
<feature type="transmembrane region" description="Helical" evidence="1">
    <location>
        <begin position="7"/>
        <end position="28"/>
    </location>
</feature>
<dbReference type="AlphaFoldDB" id="A0A6I1MKL2"/>
<reference evidence="2 3" key="1">
    <citation type="submission" date="2019-10" db="EMBL/GenBank/DDBJ databases">
        <title>The Genome Sequence of Clostridium tarantellae Isolated from Fish Brain.</title>
        <authorList>
            <person name="Bano L."/>
            <person name="Kiel M."/>
            <person name="Sales G."/>
            <person name="Doxey A.C."/>
            <person name="Mansfield M.J."/>
            <person name="Schiavone M."/>
            <person name="Rossetto O."/>
            <person name="Pirazzini M."/>
            <person name="Dobrindt U."/>
            <person name="Montecucco C."/>
        </authorList>
    </citation>
    <scope>NUCLEOTIDE SEQUENCE [LARGE SCALE GENOMIC DNA]</scope>
    <source>
        <strain evidence="2 3">DSM 3997</strain>
    </source>
</reference>
<dbReference type="Proteomes" id="UP000430345">
    <property type="component" value="Unassembled WGS sequence"/>
</dbReference>
<comment type="caution">
    <text evidence="2">The sequence shown here is derived from an EMBL/GenBank/DDBJ whole genome shotgun (WGS) entry which is preliminary data.</text>
</comment>
<feature type="transmembrane region" description="Helical" evidence="1">
    <location>
        <begin position="94"/>
        <end position="112"/>
    </location>
</feature>
<proteinExistence type="predicted"/>
<name>A0A6I1MKL2_9CLOT</name>
<feature type="transmembrane region" description="Helical" evidence="1">
    <location>
        <begin position="34"/>
        <end position="53"/>
    </location>
</feature>
<evidence type="ECO:0000313" key="2">
    <source>
        <dbReference type="EMBL" id="MPQ43514.1"/>
    </source>
</evidence>
<evidence type="ECO:0000256" key="1">
    <source>
        <dbReference type="SAM" id="Phobius"/>
    </source>
</evidence>
<organism evidence="2 3">
    <name type="scientific">Clostridium tarantellae</name>
    <dbReference type="NCBI Taxonomy" id="39493"/>
    <lineage>
        <taxon>Bacteria</taxon>
        <taxon>Bacillati</taxon>
        <taxon>Bacillota</taxon>
        <taxon>Clostridia</taxon>
        <taxon>Eubacteriales</taxon>
        <taxon>Clostridiaceae</taxon>
        <taxon>Clostridium</taxon>
    </lineage>
</organism>
<evidence type="ECO:0000313" key="3">
    <source>
        <dbReference type="Proteomes" id="UP000430345"/>
    </source>
</evidence>
<feature type="transmembrane region" description="Helical" evidence="1">
    <location>
        <begin position="65"/>
        <end position="82"/>
    </location>
</feature>
<gene>
    <name evidence="2" type="ORF">GBZ86_07060</name>
</gene>
<dbReference type="RefSeq" id="WP_152889105.1">
    <property type="nucleotide sequence ID" value="NZ_WHJC01000075.1"/>
</dbReference>
<keyword evidence="1" id="KW-1133">Transmembrane helix</keyword>
<accession>A0A6I1MKL2</accession>
<dbReference type="EMBL" id="WHJC01000075">
    <property type="protein sequence ID" value="MPQ43514.1"/>
    <property type="molecule type" value="Genomic_DNA"/>
</dbReference>
<sequence length="124" mass="14548">MKNIKLTFAYIFTLLTCLLNALMIFVIRKGNENILSNYFVIAITLIAFGIYKFAFKTSQKKKAKLEFYGIFYMFFLSLMRFINRLTVIPDMINLFSVLIFIIIGTSFLFIAMKRIHSKNETINK</sequence>
<keyword evidence="1" id="KW-0812">Transmembrane</keyword>
<keyword evidence="1" id="KW-0472">Membrane</keyword>
<protein>
    <submittedName>
        <fullName evidence="2">Uncharacterized protein</fullName>
    </submittedName>
</protein>